<protein>
    <recommendedName>
        <fullName evidence="7">tRNA-dihydrouridine synthase</fullName>
        <ecNumber evidence="7">1.3.1.-</ecNumber>
    </recommendedName>
</protein>
<dbReference type="GeneID" id="98660087"/>
<name>A0AAW4VZM2_9FIRM</name>
<dbReference type="GO" id="GO:0050660">
    <property type="term" value="F:flavin adenine dinucleotide binding"/>
    <property type="evidence" value="ECO:0007669"/>
    <property type="project" value="InterPro"/>
</dbReference>
<evidence type="ECO:0000256" key="4">
    <source>
        <dbReference type="ARBA" id="ARBA00022694"/>
    </source>
</evidence>
<keyword evidence="9" id="KW-0547">Nucleotide-binding</keyword>
<dbReference type="InterPro" id="IPR013785">
    <property type="entry name" value="Aldolase_TIM"/>
</dbReference>
<dbReference type="EMBL" id="JAJEPX010000009">
    <property type="protein sequence ID" value="MCC2176446.1"/>
    <property type="molecule type" value="Genomic_DNA"/>
</dbReference>
<dbReference type="Gene3D" id="3.20.20.70">
    <property type="entry name" value="Aldolase class I"/>
    <property type="match status" value="1"/>
</dbReference>
<feature type="active site" description="Proton donor" evidence="8">
    <location>
        <position position="94"/>
    </location>
</feature>
<dbReference type="PANTHER" id="PTHR45846:SF1">
    <property type="entry name" value="TRNA-DIHYDROURIDINE(47) SYNTHASE [NAD(P)(+)]-LIKE"/>
    <property type="match status" value="1"/>
</dbReference>
<dbReference type="PIRSF" id="PIRSF006621">
    <property type="entry name" value="Dus"/>
    <property type="match status" value="1"/>
</dbReference>
<dbReference type="GO" id="GO:0017150">
    <property type="term" value="F:tRNA dihydrouridine synthase activity"/>
    <property type="evidence" value="ECO:0007669"/>
    <property type="project" value="InterPro"/>
</dbReference>
<keyword evidence="4 7" id="KW-0819">tRNA processing</keyword>
<dbReference type="InterPro" id="IPR001269">
    <property type="entry name" value="DUS_fam"/>
</dbReference>
<evidence type="ECO:0000256" key="7">
    <source>
        <dbReference type="PIRNR" id="PIRNR006621"/>
    </source>
</evidence>
<dbReference type="SUPFAM" id="SSF51395">
    <property type="entry name" value="FMN-linked oxidoreductases"/>
    <property type="match status" value="1"/>
</dbReference>
<dbReference type="RefSeq" id="WP_227600396.1">
    <property type="nucleotide sequence ID" value="NZ_JAJEPX010000009.1"/>
</dbReference>
<keyword evidence="6 7" id="KW-0560">Oxidoreductase</keyword>
<dbReference type="AlphaFoldDB" id="A0AAW4VZM2"/>
<proteinExistence type="inferred from homology"/>
<evidence type="ECO:0000256" key="8">
    <source>
        <dbReference type="PIRSR" id="PIRSR006621-1"/>
    </source>
</evidence>
<feature type="domain" description="DUS-like FMN-binding" evidence="10">
    <location>
        <begin position="5"/>
        <end position="279"/>
    </location>
</feature>
<dbReference type="EC" id="1.3.1.-" evidence="7"/>
<sequence>MHYYFAPMEGVTGAVYRRTHHEFFSGVDKYFMPFITPTTNEKLTPRQKRDVLPEYNEGVPAVPQLLTKSAADCIWAVNALHDLGYPEVNLNLGCPSGTVTAKGKGAGFLAHPDELDRFFDEVFAKCEGISVKTRLGVHEASEFDKLLEIYNRYPITELTIHPRVRQDFYKGKVRESDFAAALPRCSMPVCYNGDLITERDVSAVSERYPDLPAVMIGRALIADPSLVMRLTGGKAADAKMLETFHDTLFVRYCEAFGDSRIAMLRMKEIWFYHLNLFENSEKTGKAIKKAQNAAEFQAAAAAVFRDCRVRANAVPLWFKPA</sequence>
<dbReference type="InterPro" id="IPR035587">
    <property type="entry name" value="DUS-like_FMN-bd"/>
</dbReference>
<keyword evidence="12" id="KW-1185">Reference proteome</keyword>
<evidence type="ECO:0000259" key="10">
    <source>
        <dbReference type="Pfam" id="PF01207"/>
    </source>
</evidence>
<comment type="cofactor">
    <cofactor evidence="1 7 9">
        <name>FMN</name>
        <dbReference type="ChEBI" id="CHEBI:58210"/>
    </cofactor>
</comment>
<evidence type="ECO:0000256" key="1">
    <source>
        <dbReference type="ARBA" id="ARBA00001917"/>
    </source>
</evidence>
<evidence type="ECO:0000256" key="6">
    <source>
        <dbReference type="ARBA" id="ARBA00023002"/>
    </source>
</evidence>
<dbReference type="CDD" id="cd02801">
    <property type="entry name" value="DUS_like_FMN"/>
    <property type="match status" value="1"/>
</dbReference>
<evidence type="ECO:0000256" key="3">
    <source>
        <dbReference type="ARBA" id="ARBA00022643"/>
    </source>
</evidence>
<feature type="binding site" evidence="9">
    <location>
        <position position="161"/>
    </location>
    <ligand>
        <name>FMN</name>
        <dbReference type="ChEBI" id="CHEBI:58210"/>
    </ligand>
</feature>
<feature type="binding site" evidence="9">
    <location>
        <position position="64"/>
    </location>
    <ligand>
        <name>FMN</name>
        <dbReference type="ChEBI" id="CHEBI:58210"/>
    </ligand>
</feature>
<evidence type="ECO:0000256" key="9">
    <source>
        <dbReference type="PIRSR" id="PIRSR006621-2"/>
    </source>
</evidence>
<accession>A0AAW4VZM2</accession>
<evidence type="ECO:0000313" key="12">
    <source>
        <dbReference type="Proteomes" id="UP001298753"/>
    </source>
</evidence>
<comment type="caution">
    <text evidence="11">The sequence shown here is derived from an EMBL/GenBank/DDBJ whole genome shotgun (WGS) entry which is preliminary data.</text>
</comment>
<organism evidence="11 12">
    <name type="scientific">Agathobaculum butyriciproducens</name>
    <dbReference type="NCBI Taxonomy" id="1628085"/>
    <lineage>
        <taxon>Bacteria</taxon>
        <taxon>Bacillati</taxon>
        <taxon>Bacillota</taxon>
        <taxon>Clostridia</taxon>
        <taxon>Eubacteriales</taxon>
        <taxon>Butyricicoccaceae</taxon>
        <taxon>Agathobaculum</taxon>
    </lineage>
</organism>
<dbReference type="InterPro" id="IPR018517">
    <property type="entry name" value="tRNA_hU_synthase_CS"/>
</dbReference>
<keyword evidence="3 7" id="KW-0288">FMN</keyword>
<comment type="similarity">
    <text evidence="7">Belongs to the dus family.</text>
</comment>
<comment type="function">
    <text evidence="7">Catalyzes the synthesis of 5,6-dihydrouridine (D), a modified base found in the D-loop of most tRNAs, via the reduction of the C5-C6 double bond in target uridines.</text>
</comment>
<dbReference type="GO" id="GO:0003723">
    <property type="term" value="F:RNA binding"/>
    <property type="evidence" value="ECO:0007669"/>
    <property type="project" value="TreeGrafter"/>
</dbReference>
<evidence type="ECO:0000256" key="5">
    <source>
        <dbReference type="ARBA" id="ARBA00022857"/>
    </source>
</evidence>
<dbReference type="PANTHER" id="PTHR45846">
    <property type="entry name" value="TRNA-DIHYDROURIDINE(47) SYNTHASE [NAD(P)(+)]-LIKE"/>
    <property type="match status" value="1"/>
</dbReference>
<reference evidence="11 12" key="1">
    <citation type="submission" date="2021-10" db="EMBL/GenBank/DDBJ databases">
        <title>Anaerobic single-cell dispensing facilitates the cultivation of human gut bacteria.</title>
        <authorList>
            <person name="Afrizal A."/>
        </authorList>
    </citation>
    <scope>NUCLEOTIDE SEQUENCE [LARGE SCALE GENOMIC DNA]</scope>
    <source>
        <strain evidence="11 12">CLA-AA-H270</strain>
    </source>
</reference>
<dbReference type="Pfam" id="PF01207">
    <property type="entry name" value="Dus"/>
    <property type="match status" value="1"/>
</dbReference>
<keyword evidence="2 7" id="KW-0285">Flavoprotein</keyword>
<dbReference type="PROSITE" id="PS01136">
    <property type="entry name" value="UPF0034"/>
    <property type="match status" value="1"/>
</dbReference>
<feature type="binding site" evidence="9">
    <location>
        <begin position="217"/>
        <end position="218"/>
    </location>
    <ligand>
        <name>FMN</name>
        <dbReference type="ChEBI" id="CHEBI:58210"/>
    </ligand>
</feature>
<gene>
    <name evidence="11" type="ORF">LKD22_04760</name>
</gene>
<keyword evidence="5" id="KW-0521">NADP</keyword>
<feature type="binding site" evidence="9">
    <location>
        <position position="132"/>
    </location>
    <ligand>
        <name>FMN</name>
        <dbReference type="ChEBI" id="CHEBI:58210"/>
    </ligand>
</feature>
<dbReference type="Proteomes" id="UP001298753">
    <property type="component" value="Unassembled WGS sequence"/>
</dbReference>
<evidence type="ECO:0000313" key="11">
    <source>
        <dbReference type="EMBL" id="MCC2176446.1"/>
    </source>
</evidence>
<evidence type="ECO:0000256" key="2">
    <source>
        <dbReference type="ARBA" id="ARBA00022630"/>
    </source>
</evidence>